<evidence type="ECO:0000313" key="3">
    <source>
        <dbReference type="Proteomes" id="UP000054567"/>
    </source>
</evidence>
<proteinExistence type="predicted"/>
<evidence type="ECO:0000256" key="1">
    <source>
        <dbReference type="SAM" id="MobiDB-lite"/>
    </source>
</evidence>
<reference evidence="3" key="2">
    <citation type="journal article" date="2009" name="Genome Res.">
        <title>Comparative genomic analyses of the human fungal pathogens Coccidioides and their relatives.</title>
        <authorList>
            <person name="Sharpton T.J."/>
            <person name="Stajich J.E."/>
            <person name="Rounsley S.D."/>
            <person name="Gardner M.J."/>
            <person name="Wortman J.R."/>
            <person name="Jordar V.S."/>
            <person name="Maiti R."/>
            <person name="Kodira C.D."/>
            <person name="Neafsey D.E."/>
            <person name="Zeng Q."/>
            <person name="Hung C.-Y."/>
            <person name="McMahan C."/>
            <person name="Muszewska A."/>
            <person name="Grynberg M."/>
            <person name="Mandel M.A."/>
            <person name="Kellner E.M."/>
            <person name="Barker B.M."/>
            <person name="Galgiani J.N."/>
            <person name="Orbach M.J."/>
            <person name="Kirkland T.N."/>
            <person name="Cole G.T."/>
            <person name="Henn M.R."/>
            <person name="Birren B.W."/>
            <person name="Taylor J.W."/>
        </authorList>
    </citation>
    <scope>NUCLEOTIDE SEQUENCE [LARGE SCALE GENOMIC DNA]</scope>
    <source>
        <strain evidence="3">RMSCC 3488</strain>
    </source>
</reference>
<feature type="compositionally biased region" description="Polar residues" evidence="1">
    <location>
        <begin position="274"/>
        <end position="286"/>
    </location>
</feature>
<protein>
    <submittedName>
        <fullName evidence="2">Uncharacterized protein</fullName>
    </submittedName>
</protein>
<accession>A0A0J6I2R5</accession>
<evidence type="ECO:0000313" key="2">
    <source>
        <dbReference type="EMBL" id="KMM65612.1"/>
    </source>
</evidence>
<gene>
    <name evidence="2" type="ORF">CPAG_01958</name>
</gene>
<name>A0A0J6I2R5_COCPO</name>
<reference evidence="2 3" key="1">
    <citation type="submission" date="2007-06" db="EMBL/GenBank/DDBJ databases">
        <title>The Genome Sequence of Coccidioides posadasii RMSCC_3488.</title>
        <authorList>
            <consortium name="Coccidioides Genome Resources Consortium"/>
            <consortium name="The Broad Institute Genome Sequencing Platform"/>
            <person name="Henn M.R."/>
            <person name="Sykes S."/>
            <person name="Young S."/>
            <person name="Jaffe D."/>
            <person name="Berlin A."/>
            <person name="Alvarez P."/>
            <person name="Butler J."/>
            <person name="Gnerre S."/>
            <person name="Grabherr M."/>
            <person name="Mauceli E."/>
            <person name="Brockman W."/>
            <person name="Kodira C."/>
            <person name="Alvarado L."/>
            <person name="Zeng Q."/>
            <person name="Crawford M."/>
            <person name="Antoine C."/>
            <person name="Devon K."/>
            <person name="Galgiani J."/>
            <person name="Orsborn K."/>
            <person name="Lewis M.L."/>
            <person name="Nusbaum C."/>
            <person name="Galagan J."/>
            <person name="Birren B."/>
        </authorList>
    </citation>
    <scope>NUCLEOTIDE SEQUENCE [LARGE SCALE GENOMIC DNA]</scope>
    <source>
        <strain evidence="2 3">RMSCC 3488</strain>
    </source>
</reference>
<dbReference type="Proteomes" id="UP000054567">
    <property type="component" value="Unassembled WGS sequence"/>
</dbReference>
<reference evidence="3" key="3">
    <citation type="journal article" date="2010" name="Genome Res.">
        <title>Population genomic sequencing of Coccidioides fungi reveals recent hybridization and transposon control.</title>
        <authorList>
            <person name="Neafsey D.E."/>
            <person name="Barker B.M."/>
            <person name="Sharpton T.J."/>
            <person name="Stajich J.E."/>
            <person name="Park D.J."/>
            <person name="Whiston E."/>
            <person name="Hung C.-Y."/>
            <person name="McMahan C."/>
            <person name="White J."/>
            <person name="Sykes S."/>
            <person name="Heiman D."/>
            <person name="Young S."/>
            <person name="Zeng Q."/>
            <person name="Abouelleil A."/>
            <person name="Aftuck L."/>
            <person name="Bessette D."/>
            <person name="Brown A."/>
            <person name="FitzGerald M."/>
            <person name="Lui A."/>
            <person name="Macdonald J.P."/>
            <person name="Priest M."/>
            <person name="Orbach M.J."/>
            <person name="Galgiani J.N."/>
            <person name="Kirkland T.N."/>
            <person name="Cole G.T."/>
            <person name="Birren B.W."/>
            <person name="Henn M.R."/>
            <person name="Taylor J.W."/>
            <person name="Rounsley S.D."/>
        </authorList>
    </citation>
    <scope>NUCLEOTIDE SEQUENCE [LARGE SCALE GENOMIC DNA]</scope>
    <source>
        <strain evidence="3">RMSCC 3488</strain>
    </source>
</reference>
<dbReference type="VEuPathDB" id="FungiDB:CPAG_01958"/>
<feature type="region of interest" description="Disordered" evidence="1">
    <location>
        <begin position="187"/>
        <end position="209"/>
    </location>
</feature>
<feature type="region of interest" description="Disordered" evidence="1">
    <location>
        <begin position="251"/>
        <end position="286"/>
    </location>
</feature>
<dbReference type="EMBL" id="DS268109">
    <property type="protein sequence ID" value="KMM65612.1"/>
    <property type="molecule type" value="Genomic_DNA"/>
</dbReference>
<feature type="compositionally biased region" description="Polar residues" evidence="1">
    <location>
        <begin position="196"/>
        <end position="207"/>
    </location>
</feature>
<dbReference type="AlphaFoldDB" id="A0A0J6I2R5"/>
<sequence>MAEWDERPLRPERVEGVSEHAVAAGLEGQTGESKRGRAVCGELNSMECGHPQLGILQDTESLLASSGCMICRVSYYSIESILLMIKANDAGGGDGDGDGDMRKLLSWCDWGGGANGIRSRADPFTIDYVVPLTTPERQHRQHGEGAYPRPWRTSWLYPTSTNSLTIFTTYPTARLLHRASIGETGAAGASSDFHAEQQQPSGATIPSEQAKLIPRATARNNVRPARYGRFLSSCLDAVAAGWASPLLSSPRLARQGQSAEDEAPSAPSVLDQLATPSETSPPKHSL</sequence>
<organism evidence="2 3">
    <name type="scientific">Coccidioides posadasii RMSCC 3488</name>
    <dbReference type="NCBI Taxonomy" id="454284"/>
    <lineage>
        <taxon>Eukaryota</taxon>
        <taxon>Fungi</taxon>
        <taxon>Dikarya</taxon>
        <taxon>Ascomycota</taxon>
        <taxon>Pezizomycotina</taxon>
        <taxon>Eurotiomycetes</taxon>
        <taxon>Eurotiomycetidae</taxon>
        <taxon>Onygenales</taxon>
        <taxon>Onygenaceae</taxon>
        <taxon>Coccidioides</taxon>
    </lineage>
</organism>